<evidence type="ECO:0000256" key="1">
    <source>
        <dbReference type="ARBA" id="ARBA00004127"/>
    </source>
</evidence>
<dbReference type="InterPro" id="IPR037185">
    <property type="entry name" value="EmrE-like"/>
</dbReference>
<feature type="transmembrane region" description="Helical" evidence="3">
    <location>
        <begin position="120"/>
        <end position="142"/>
    </location>
</feature>
<evidence type="ECO:0000313" key="6">
    <source>
        <dbReference type="Proteomes" id="UP001596022"/>
    </source>
</evidence>
<gene>
    <name evidence="5" type="ORF">ACFO4N_07085</name>
</gene>
<evidence type="ECO:0000313" key="5">
    <source>
        <dbReference type="EMBL" id="MFC4618497.1"/>
    </source>
</evidence>
<comment type="caution">
    <text evidence="5">The sequence shown here is derived from an EMBL/GenBank/DDBJ whole genome shotgun (WGS) entry which is preliminary data.</text>
</comment>
<proteinExistence type="inferred from homology"/>
<dbReference type="EMBL" id="JBHSFW010000001">
    <property type="protein sequence ID" value="MFC4618497.1"/>
    <property type="molecule type" value="Genomic_DNA"/>
</dbReference>
<feature type="transmembrane region" description="Helical" evidence="3">
    <location>
        <begin position="218"/>
        <end position="245"/>
    </location>
</feature>
<reference evidence="6" key="1">
    <citation type="journal article" date="2019" name="Int. J. Syst. Evol. Microbiol.">
        <title>The Global Catalogue of Microorganisms (GCM) 10K type strain sequencing project: providing services to taxonomists for standard genome sequencing and annotation.</title>
        <authorList>
            <consortium name="The Broad Institute Genomics Platform"/>
            <consortium name="The Broad Institute Genome Sequencing Center for Infectious Disease"/>
            <person name="Wu L."/>
            <person name="Ma J."/>
        </authorList>
    </citation>
    <scope>NUCLEOTIDE SEQUENCE [LARGE SCALE GENOMIC DNA]</scope>
    <source>
        <strain evidence="6">CGMCC 1.16306</strain>
    </source>
</reference>
<accession>A0ABV9GKG9</accession>
<keyword evidence="6" id="KW-1185">Reference proteome</keyword>
<dbReference type="Pfam" id="PF00892">
    <property type="entry name" value="EamA"/>
    <property type="match status" value="1"/>
</dbReference>
<keyword evidence="3" id="KW-0812">Transmembrane</keyword>
<evidence type="ECO:0000259" key="4">
    <source>
        <dbReference type="Pfam" id="PF00892"/>
    </source>
</evidence>
<feature type="transmembrane region" description="Helical" evidence="3">
    <location>
        <begin position="61"/>
        <end position="80"/>
    </location>
</feature>
<feature type="transmembrane region" description="Helical" evidence="3">
    <location>
        <begin position="174"/>
        <end position="198"/>
    </location>
</feature>
<keyword evidence="3" id="KW-1133">Transmembrane helix</keyword>
<dbReference type="Proteomes" id="UP001596022">
    <property type="component" value="Unassembled WGS sequence"/>
</dbReference>
<feature type="transmembrane region" description="Helical" evidence="3">
    <location>
        <begin position="148"/>
        <end position="167"/>
    </location>
</feature>
<sequence>MSLLAFTLILVSSIMHATWNFLQKRAGGGLPFIWLFTAIAAVVYLPIAIIIYFVTLPDISFKALGFLLGSVILHLTYFMVLQKGYKVGDLSLVYPVARGTGPMLATVAAIFIYHEHPTTAVLIGTVLIITSVFFLSGGYKIFRSKGAFIPVGYGLAVGVIISGYTLLDKGTVSVLLISPLLLDYFCTVGRLIILTPFIRGNWGQVKEEWRTHRLEAAGVGILNSLAYILVLTTMIFTPLSHVAPVREISILIGTFLGTRLLSEGYGLRRMIAAGAMVIGVVTIAISG</sequence>
<comment type="subcellular location">
    <subcellularLocation>
        <location evidence="1">Endomembrane system</location>
        <topology evidence="1">Multi-pass membrane protein</topology>
    </subcellularLocation>
</comment>
<dbReference type="SUPFAM" id="SSF103481">
    <property type="entry name" value="Multidrug resistance efflux transporter EmrE"/>
    <property type="match status" value="2"/>
</dbReference>
<dbReference type="Gene3D" id="1.10.3730.20">
    <property type="match status" value="1"/>
</dbReference>
<feature type="transmembrane region" description="Helical" evidence="3">
    <location>
        <begin position="33"/>
        <end position="54"/>
    </location>
</feature>
<feature type="transmembrane region" description="Helical" evidence="3">
    <location>
        <begin position="266"/>
        <end position="285"/>
    </location>
</feature>
<evidence type="ECO:0000256" key="2">
    <source>
        <dbReference type="ARBA" id="ARBA00007362"/>
    </source>
</evidence>
<feature type="domain" description="EamA" evidence="4">
    <location>
        <begin position="6"/>
        <end position="136"/>
    </location>
</feature>
<organism evidence="5 6">
    <name type="scientific">Camelliibacillus cellulosilyticus</name>
    <dbReference type="NCBI Taxonomy" id="2174486"/>
    <lineage>
        <taxon>Bacteria</taxon>
        <taxon>Bacillati</taxon>
        <taxon>Bacillota</taxon>
        <taxon>Bacilli</taxon>
        <taxon>Bacillales</taxon>
        <taxon>Sporolactobacillaceae</taxon>
        <taxon>Camelliibacillus</taxon>
    </lineage>
</organism>
<name>A0ABV9GKG9_9BACL</name>
<dbReference type="InterPro" id="IPR000620">
    <property type="entry name" value="EamA_dom"/>
</dbReference>
<comment type="similarity">
    <text evidence="2">Belongs to the EamA transporter family.</text>
</comment>
<feature type="transmembrane region" description="Helical" evidence="3">
    <location>
        <begin position="92"/>
        <end position="113"/>
    </location>
</feature>
<protein>
    <submittedName>
        <fullName evidence="5">EamA family transporter</fullName>
    </submittedName>
</protein>
<evidence type="ECO:0000256" key="3">
    <source>
        <dbReference type="SAM" id="Phobius"/>
    </source>
</evidence>
<keyword evidence="3" id="KW-0472">Membrane</keyword>